<evidence type="ECO:0000259" key="4">
    <source>
        <dbReference type="Pfam" id="PF05617"/>
    </source>
</evidence>
<dbReference type="PANTHER" id="PTHR31181:SF64">
    <property type="entry name" value="ECA1 GAMETOGENESIS FAMILY PROTEIN-RELATED"/>
    <property type="match status" value="1"/>
</dbReference>
<dbReference type="InterPro" id="IPR008502">
    <property type="entry name" value="Prolamin-like"/>
</dbReference>
<protein>
    <recommendedName>
        <fullName evidence="4">Prolamin-like domain-containing protein</fullName>
    </recommendedName>
</protein>
<dbReference type="GO" id="GO:0009567">
    <property type="term" value="P:double fertilization forming a zygote and endosperm"/>
    <property type="evidence" value="ECO:0007669"/>
    <property type="project" value="TreeGrafter"/>
</dbReference>
<feature type="domain" description="Prolamin-like" evidence="4">
    <location>
        <begin position="95"/>
        <end position="153"/>
    </location>
</feature>
<dbReference type="AlphaFoldDB" id="Q6L3U6"/>
<dbReference type="Pfam" id="PF05617">
    <property type="entry name" value="Prolamin_like"/>
    <property type="match status" value="2"/>
</dbReference>
<feature type="compositionally biased region" description="Polar residues" evidence="2">
    <location>
        <begin position="186"/>
        <end position="198"/>
    </location>
</feature>
<dbReference type="EMBL" id="AC149288">
    <property type="protein sequence ID" value="AAT38703.2"/>
    <property type="molecule type" value="Genomic_DNA"/>
</dbReference>
<reference evidence="5" key="2">
    <citation type="submission" date="2006-08" db="EMBL/GenBank/DDBJ databases">
        <authorList>
            <person name="Childs K."/>
        </authorList>
    </citation>
    <scope>NUCLEOTIDE SEQUENCE</scope>
</reference>
<dbReference type="PROSITE" id="PS51257">
    <property type="entry name" value="PROKAR_LIPOPROTEIN"/>
    <property type="match status" value="1"/>
</dbReference>
<feature type="domain" description="Prolamin-like" evidence="4">
    <location>
        <begin position="270"/>
        <end position="328"/>
    </location>
</feature>
<feature type="region of interest" description="Disordered" evidence="2">
    <location>
        <begin position="164"/>
        <end position="246"/>
    </location>
</feature>
<evidence type="ECO:0000256" key="1">
    <source>
        <dbReference type="ARBA" id="ARBA00022729"/>
    </source>
</evidence>
<name>Q6L3U6_SOLDE</name>
<dbReference type="GO" id="GO:0031982">
    <property type="term" value="C:vesicle"/>
    <property type="evidence" value="ECO:0007669"/>
    <property type="project" value="TreeGrafter"/>
</dbReference>
<keyword evidence="1 3" id="KW-0732">Signal</keyword>
<gene>
    <name evidence="5" type="ORF">SDM1_34t00012</name>
</gene>
<dbReference type="PANTHER" id="PTHR31181">
    <property type="entry name" value="EGG CELL-SECRETED PROTEIN 1.4"/>
    <property type="match status" value="1"/>
</dbReference>
<proteinExistence type="predicted"/>
<evidence type="ECO:0000256" key="2">
    <source>
        <dbReference type="SAM" id="MobiDB-lite"/>
    </source>
</evidence>
<dbReference type="GO" id="GO:2000008">
    <property type="term" value="P:regulation of protein localization to cell surface"/>
    <property type="evidence" value="ECO:0007669"/>
    <property type="project" value="TreeGrafter"/>
</dbReference>
<organism evidence="5">
    <name type="scientific">Solanum demissum</name>
    <name type="common">Wild potato</name>
    <dbReference type="NCBI Taxonomy" id="50514"/>
    <lineage>
        <taxon>Eukaryota</taxon>
        <taxon>Viridiplantae</taxon>
        <taxon>Streptophyta</taxon>
        <taxon>Embryophyta</taxon>
        <taxon>Tracheophyta</taxon>
        <taxon>Spermatophyta</taxon>
        <taxon>Magnoliopsida</taxon>
        <taxon>eudicotyledons</taxon>
        <taxon>Gunneridae</taxon>
        <taxon>Pentapetalae</taxon>
        <taxon>asterids</taxon>
        <taxon>lamiids</taxon>
        <taxon>Solanales</taxon>
        <taxon>Solanaceae</taxon>
        <taxon>Solanoideae</taxon>
        <taxon>Solaneae</taxon>
        <taxon>Solanum</taxon>
    </lineage>
</organism>
<sequence>MSSSLRSDTLLCLFLLLGCIDIATATATEPKTGSFGTSSIGLWPRWWWRTHPKIPSPPSPSPSPIDNAASLTHMAPSPVDDVVSPPHTAPTTSCIKVDGCALDLITSVFKRRISLSTQCCQGLSTISDDCFYREYTHSKRVPFFLGKVKNYCSHAVDNAALSPSPVDDAASPTHAAPCPSPVDNLASPTHASPSQSPVDNVALPTHVAPSSVDNVASPTHAAPSPSPSPVDNVASPTNAVPSLSPVDDVVSPSHMATSWGPALAPTTSCIKVNGCAFNLISSVFKRRISLSTQCCQVLSTISDDCFYREFTHSKRVPFFLGKVRNYCSHHHA</sequence>
<dbReference type="GO" id="GO:0005576">
    <property type="term" value="C:extracellular region"/>
    <property type="evidence" value="ECO:0007669"/>
    <property type="project" value="TreeGrafter"/>
</dbReference>
<evidence type="ECO:0000256" key="3">
    <source>
        <dbReference type="SAM" id="SignalP"/>
    </source>
</evidence>
<evidence type="ECO:0000313" key="5">
    <source>
        <dbReference type="EMBL" id="AAT38703.2"/>
    </source>
</evidence>
<accession>Q6L3U6</accession>
<dbReference type="GO" id="GO:0080155">
    <property type="term" value="P:regulation of double fertilization forming a zygote and endosperm"/>
    <property type="evidence" value="ECO:0007669"/>
    <property type="project" value="TreeGrafter"/>
</dbReference>
<feature type="chain" id="PRO_5004275612" description="Prolamin-like domain-containing protein" evidence="3">
    <location>
        <begin position="26"/>
        <end position="332"/>
    </location>
</feature>
<feature type="signal peptide" evidence="3">
    <location>
        <begin position="1"/>
        <end position="25"/>
    </location>
</feature>
<reference evidence="5" key="1">
    <citation type="submission" date="2004-05" db="EMBL/GenBank/DDBJ databases">
        <authorList>
            <person name="Buell R."/>
            <person name="Liu J."/>
            <person name="Childs K."/>
            <person name="Zaborsky J."/>
            <person name="Tallon L."/>
            <person name="Wirtz U."/>
            <person name="Wei F."/>
            <person name="Kuang H."/>
            <person name="Zhang P."/>
            <person name="Marano M."/>
            <person name="Baker B."/>
        </authorList>
    </citation>
    <scope>NUCLEOTIDE SEQUENCE</scope>
</reference>
<feature type="compositionally biased region" description="Low complexity" evidence="2">
    <location>
        <begin position="215"/>
        <end position="246"/>
    </location>
</feature>